<feature type="signal peptide" evidence="5">
    <location>
        <begin position="1"/>
        <end position="22"/>
    </location>
</feature>
<dbReference type="PANTHER" id="PTHR30290">
    <property type="entry name" value="PERIPLASMIC BINDING COMPONENT OF ABC TRANSPORTER"/>
    <property type="match status" value="1"/>
</dbReference>
<feature type="chain" id="PRO_5014804215" evidence="5">
    <location>
        <begin position="23"/>
        <end position="504"/>
    </location>
</feature>
<dbReference type="GO" id="GO:0043190">
    <property type="term" value="C:ATP-binding cassette (ABC) transporter complex"/>
    <property type="evidence" value="ECO:0007669"/>
    <property type="project" value="InterPro"/>
</dbReference>
<protein>
    <submittedName>
        <fullName evidence="7">Peptide ABC transporter substrate-binding protein</fullName>
    </submittedName>
</protein>
<proteinExistence type="inferred from homology"/>
<dbReference type="AlphaFoldDB" id="A0A2K8K6G0"/>
<keyword evidence="3" id="KW-0813">Transport</keyword>
<dbReference type="InterPro" id="IPR030678">
    <property type="entry name" value="Peptide/Ni-bd"/>
</dbReference>
<evidence type="ECO:0000313" key="7">
    <source>
        <dbReference type="EMBL" id="ATX64516.1"/>
    </source>
</evidence>
<evidence type="ECO:0000256" key="3">
    <source>
        <dbReference type="ARBA" id="ARBA00022448"/>
    </source>
</evidence>
<dbReference type="Gene3D" id="3.40.190.10">
    <property type="entry name" value="Periplasmic binding protein-like II"/>
    <property type="match status" value="1"/>
</dbReference>
<dbReference type="Pfam" id="PF00496">
    <property type="entry name" value="SBP_bac_5"/>
    <property type="match status" value="1"/>
</dbReference>
<gene>
    <name evidence="7" type="ORF">BG454_00595</name>
</gene>
<feature type="domain" description="Solute-binding protein family 5" evidence="6">
    <location>
        <begin position="73"/>
        <end position="423"/>
    </location>
</feature>
<dbReference type="Gene3D" id="3.10.105.10">
    <property type="entry name" value="Dipeptide-binding Protein, Domain 3"/>
    <property type="match status" value="1"/>
</dbReference>
<keyword evidence="4 5" id="KW-0732">Signal</keyword>
<evidence type="ECO:0000259" key="6">
    <source>
        <dbReference type="Pfam" id="PF00496"/>
    </source>
</evidence>
<keyword evidence="8" id="KW-1185">Reference proteome</keyword>
<accession>A0A2K8K6G0</accession>
<dbReference type="SUPFAM" id="SSF53850">
    <property type="entry name" value="Periplasmic binding protein-like II"/>
    <property type="match status" value="1"/>
</dbReference>
<comment type="similarity">
    <text evidence="2">Belongs to the bacterial solute-binding protein 5 family.</text>
</comment>
<evidence type="ECO:0000256" key="5">
    <source>
        <dbReference type="SAM" id="SignalP"/>
    </source>
</evidence>
<name>A0A2K8K6G0_9RHOB</name>
<sequence>MPTLRCLASAALLFGASPAALAAEEMTQQRIAVAITETLAGHNPYGDAVVLIGSLWCKVYGCLMRYDFETGRPIPFLAESMEAEDELNWIVRLRPDWVRSNGDPVLAEDVVHSIDRVRNDPESTSGFIVQPIDTAEVVDDLTVRITTHEPTATLADNLTLLQITSKRLYDEHGQSVYRSHPIGAGPYRLSELSIGSHMVLERVDDHPMVAPSNPQQIMYRIMAEPEARVTALANGEVQIAQGIPPQLIDRIEQLPNARTEFANSVEMMFLAMNPATAPWDVKEARQAVAHAINREGIVRALLGDRATLLDGPVGEGQFGFDPDFKSPYGYDPERARELLESVDLVGVEIDFYTPVGRYTADRQIAEAMVPMLEEAGFSVNLRTPEWATLWSNVQTGGVPFYYMGRGQMLDPSRALRQYFETGGSPRLEFSDPELDALLQAERAAFDPDERYGLMRQAIAKLTEEVPAHFLWLHQMAWGVAETVEYTPRQADRVDGWDIHIRTAP</sequence>
<dbReference type="Gene3D" id="3.90.76.10">
    <property type="entry name" value="Dipeptide-binding Protein, Domain 1"/>
    <property type="match status" value="1"/>
</dbReference>
<dbReference type="PANTHER" id="PTHR30290:SF10">
    <property type="entry name" value="PERIPLASMIC OLIGOPEPTIDE-BINDING PROTEIN-RELATED"/>
    <property type="match status" value="1"/>
</dbReference>
<dbReference type="GO" id="GO:0030288">
    <property type="term" value="C:outer membrane-bounded periplasmic space"/>
    <property type="evidence" value="ECO:0007669"/>
    <property type="project" value="UniProtKB-ARBA"/>
</dbReference>
<organism evidence="7 8">
    <name type="scientific">Roseinatronobacter bogoriensis subsp. barguzinensis</name>
    <dbReference type="NCBI Taxonomy" id="441209"/>
    <lineage>
        <taxon>Bacteria</taxon>
        <taxon>Pseudomonadati</taxon>
        <taxon>Pseudomonadota</taxon>
        <taxon>Alphaproteobacteria</taxon>
        <taxon>Rhodobacterales</taxon>
        <taxon>Paracoccaceae</taxon>
        <taxon>Roseinatronobacter</taxon>
    </lineage>
</organism>
<dbReference type="OrthoDB" id="9803988at2"/>
<dbReference type="PIRSF" id="PIRSF002741">
    <property type="entry name" value="MppA"/>
    <property type="match status" value="1"/>
</dbReference>
<dbReference type="InterPro" id="IPR000914">
    <property type="entry name" value="SBP_5_dom"/>
</dbReference>
<dbReference type="GO" id="GO:1904680">
    <property type="term" value="F:peptide transmembrane transporter activity"/>
    <property type="evidence" value="ECO:0007669"/>
    <property type="project" value="TreeGrafter"/>
</dbReference>
<comment type="subcellular location">
    <subcellularLocation>
        <location evidence="1">Periplasm</location>
    </subcellularLocation>
</comment>
<evidence type="ECO:0000256" key="2">
    <source>
        <dbReference type="ARBA" id="ARBA00005695"/>
    </source>
</evidence>
<evidence type="ECO:0000256" key="1">
    <source>
        <dbReference type="ARBA" id="ARBA00004418"/>
    </source>
</evidence>
<evidence type="ECO:0000313" key="8">
    <source>
        <dbReference type="Proteomes" id="UP000228948"/>
    </source>
</evidence>
<dbReference type="Proteomes" id="UP000228948">
    <property type="component" value="Chromosome"/>
</dbReference>
<dbReference type="KEGG" id="rbg:BG454_00595"/>
<evidence type="ECO:0000256" key="4">
    <source>
        <dbReference type="ARBA" id="ARBA00022729"/>
    </source>
</evidence>
<dbReference type="EMBL" id="CP024899">
    <property type="protein sequence ID" value="ATX64516.1"/>
    <property type="molecule type" value="Genomic_DNA"/>
</dbReference>
<dbReference type="STRING" id="441209.GCA_001870665_00222"/>
<dbReference type="GO" id="GO:0015833">
    <property type="term" value="P:peptide transport"/>
    <property type="evidence" value="ECO:0007669"/>
    <property type="project" value="TreeGrafter"/>
</dbReference>
<dbReference type="InterPro" id="IPR039424">
    <property type="entry name" value="SBP_5"/>
</dbReference>
<reference evidence="7 8" key="1">
    <citation type="submission" date="2017-11" db="EMBL/GenBank/DDBJ databases">
        <title>Revised Sequence and Annotation of the Rhodobaca barguzinensis strain alga05 Genome.</title>
        <authorList>
            <person name="Kopejtka K."/>
            <person name="Tomasch J.M."/>
            <person name="Bunk B."/>
            <person name="Koblizek M."/>
        </authorList>
    </citation>
    <scope>NUCLEOTIDE SEQUENCE [LARGE SCALE GENOMIC DNA]</scope>
    <source>
        <strain evidence="8">alga05</strain>
    </source>
</reference>